<proteinExistence type="inferred from homology"/>
<dbReference type="InterPro" id="IPR037051">
    <property type="entry name" value="4-carb_acid_sugar_kinase_N_sf"/>
</dbReference>
<dbReference type="SUPFAM" id="SSF142764">
    <property type="entry name" value="YgbK-like"/>
    <property type="match status" value="1"/>
</dbReference>
<evidence type="ECO:0000256" key="12">
    <source>
        <dbReference type="ARBA" id="ARBA00041377"/>
    </source>
</evidence>
<feature type="domain" description="Four-carbon acid sugar kinase nucleotide binding" evidence="14">
    <location>
        <begin position="254"/>
        <end position="382"/>
    </location>
</feature>
<accession>A0A090RYQ3</accession>
<keyword evidence="3" id="KW-0547">Nucleotide-binding</keyword>
<evidence type="ECO:0000256" key="10">
    <source>
        <dbReference type="ARBA" id="ARBA00039095"/>
    </source>
</evidence>
<dbReference type="GO" id="GO:0016301">
    <property type="term" value="F:kinase activity"/>
    <property type="evidence" value="ECO:0007669"/>
    <property type="project" value="UniProtKB-KW"/>
</dbReference>
<comment type="caution">
    <text evidence="15">The sequence shown here is derived from an EMBL/GenBank/DDBJ whole genome shotgun (WGS) entry which is preliminary data.</text>
</comment>
<evidence type="ECO:0000259" key="13">
    <source>
        <dbReference type="Pfam" id="PF07005"/>
    </source>
</evidence>
<dbReference type="InterPro" id="IPR050007">
    <property type="entry name" value="OtnK"/>
</dbReference>
<dbReference type="Pfam" id="PF07005">
    <property type="entry name" value="SBD_N"/>
    <property type="match status" value="1"/>
</dbReference>
<keyword evidence="4" id="KW-0418">Kinase</keyword>
<sequence>MINKLGVIADDFTGATDAASFAAKSGLRVVQLSGIPSQGENIDADVLVVSLKSRSCPADIAIQQSLDASNWLLSQGCTQIYFKYCSTFDSTTDGNIGPVTEALMAHLAVNTALICPALPVNGRTVYKGNLFVFDELLSESGMRHHPITPMTDSNLLRLIESQANGNAALLDWHTVQQGSKATQRAVEDASIQGATFIVCDALTHKDLDTIAAACESHRLLTGGSGLVGALAQRMASTSKSVERFSRPKLDRKGVVLSGSCSTMTNQQVDAYKELAASLKLDIERVINEPSYITKVIDWIKEHSNHPYFPLVYATVPANELKQIQADFGSAASAAVEDLFHQLVSQLSQQDYQVFISAGGETSSTVTQALSVDRFEIGAEIAPEFLGFKVSMDNFHLPSSLATLVTDTFSSKLRINRHDRTTATSSTRRVGKIDV</sequence>
<gene>
    <name evidence="15" type="ORF">JCM19235_3582</name>
</gene>
<dbReference type="EMBL" id="BBMR01000006">
    <property type="protein sequence ID" value="GAL20580.1"/>
    <property type="molecule type" value="Genomic_DNA"/>
</dbReference>
<organism evidence="15 16">
    <name type="scientific">Vibrio maritimus</name>
    <dbReference type="NCBI Taxonomy" id="990268"/>
    <lineage>
        <taxon>Bacteria</taxon>
        <taxon>Pseudomonadati</taxon>
        <taxon>Pseudomonadota</taxon>
        <taxon>Gammaproteobacteria</taxon>
        <taxon>Vibrionales</taxon>
        <taxon>Vibrionaceae</taxon>
        <taxon>Vibrio</taxon>
    </lineage>
</organism>
<dbReference type="Proteomes" id="UP000029228">
    <property type="component" value="Unassembled WGS sequence"/>
</dbReference>
<reference evidence="15 16" key="1">
    <citation type="submission" date="2014-09" db="EMBL/GenBank/DDBJ databases">
        <title>Vibrio maritimus JCM 19235. (C45) whole genome shotgun sequence.</title>
        <authorList>
            <person name="Sawabe T."/>
            <person name="Meirelles P."/>
            <person name="Nakanishi M."/>
            <person name="Sayaka M."/>
            <person name="Hattori M."/>
            <person name="Ohkuma M."/>
        </authorList>
    </citation>
    <scope>NUCLEOTIDE SEQUENCE [LARGE SCALE GENOMIC DNA]</scope>
    <source>
        <strain evidence="16">JCM19235</strain>
    </source>
</reference>
<dbReference type="NCBIfam" id="NF043035">
    <property type="entry name" value="OxoTetrKin"/>
    <property type="match status" value="1"/>
</dbReference>
<reference evidence="15 16" key="2">
    <citation type="submission" date="2014-09" db="EMBL/GenBank/DDBJ databases">
        <authorList>
            <consortium name="NBRP consortium"/>
            <person name="Sawabe T."/>
            <person name="Meirelles P."/>
            <person name="Nakanishi M."/>
            <person name="Sayaka M."/>
            <person name="Hattori M."/>
            <person name="Ohkuma M."/>
        </authorList>
    </citation>
    <scope>NUCLEOTIDE SEQUENCE [LARGE SCALE GENOMIC DNA]</scope>
    <source>
        <strain evidence="16">JCM19235</strain>
    </source>
</reference>
<dbReference type="InterPro" id="IPR010737">
    <property type="entry name" value="4-carb_acid_sugar_kinase_N"/>
</dbReference>
<comment type="catalytic activity">
    <reaction evidence="7">
        <text>3-dehydro-L-erythronate + ATP = 3-dehydro-4-O-phospho-L-erythronate + ADP + H(+)</text>
        <dbReference type="Rhea" id="RHEA:52552"/>
        <dbReference type="ChEBI" id="CHEBI:15378"/>
        <dbReference type="ChEBI" id="CHEBI:30616"/>
        <dbReference type="ChEBI" id="CHEBI:136592"/>
        <dbReference type="ChEBI" id="CHEBI:136670"/>
        <dbReference type="ChEBI" id="CHEBI:456216"/>
        <dbReference type="EC" id="2.7.1.217"/>
    </reaction>
</comment>
<comment type="function">
    <text evidence="9">Catalyzes the ATP-dependent phosphorylation of 3-oxo-tetronate to 3-oxo-tetronate 4-phosphate.</text>
</comment>
<evidence type="ECO:0000256" key="11">
    <source>
        <dbReference type="ARBA" id="ARBA00039461"/>
    </source>
</evidence>
<dbReference type="Pfam" id="PF17042">
    <property type="entry name" value="NBD_C"/>
    <property type="match status" value="1"/>
</dbReference>
<evidence type="ECO:0000256" key="8">
    <source>
        <dbReference type="ARBA" id="ARBA00036346"/>
    </source>
</evidence>
<dbReference type="EC" id="2.7.1.217" evidence="10"/>
<evidence type="ECO:0000256" key="6">
    <source>
        <dbReference type="ARBA" id="ARBA00023277"/>
    </source>
</evidence>
<evidence type="ECO:0000259" key="14">
    <source>
        <dbReference type="Pfam" id="PF17042"/>
    </source>
</evidence>
<evidence type="ECO:0000313" key="16">
    <source>
        <dbReference type="Proteomes" id="UP000029228"/>
    </source>
</evidence>
<dbReference type="Gene3D" id="3.40.50.10840">
    <property type="entry name" value="Putative sugar-binding, N-terminal domain"/>
    <property type="match status" value="1"/>
</dbReference>
<keyword evidence="16" id="KW-1185">Reference proteome</keyword>
<evidence type="ECO:0000256" key="5">
    <source>
        <dbReference type="ARBA" id="ARBA00022840"/>
    </source>
</evidence>
<dbReference type="STRING" id="990268.JCM19235_3582"/>
<dbReference type="Gene3D" id="3.40.980.20">
    <property type="entry name" value="Four-carbon acid sugar kinase, nucleotide binding domain"/>
    <property type="match status" value="1"/>
</dbReference>
<dbReference type="AlphaFoldDB" id="A0A090RYQ3"/>
<feature type="domain" description="Four-carbon acid sugar kinase N-terminal" evidence="13">
    <location>
        <begin position="5"/>
        <end position="230"/>
    </location>
</feature>
<evidence type="ECO:0000313" key="15">
    <source>
        <dbReference type="EMBL" id="GAL20580.1"/>
    </source>
</evidence>
<evidence type="ECO:0000256" key="4">
    <source>
        <dbReference type="ARBA" id="ARBA00022777"/>
    </source>
</evidence>
<keyword evidence="6" id="KW-0119">Carbohydrate metabolism</keyword>
<evidence type="ECO:0000256" key="9">
    <source>
        <dbReference type="ARBA" id="ARBA00037335"/>
    </source>
</evidence>
<evidence type="ECO:0000256" key="1">
    <source>
        <dbReference type="ARBA" id="ARBA00005715"/>
    </source>
</evidence>
<protein>
    <recommendedName>
        <fullName evidence="11">3-oxo-tetronate kinase</fullName>
        <ecNumber evidence="10">2.7.1.217</ecNumber>
    </recommendedName>
    <alternativeName>
        <fullName evidence="12">3-dehydrotetronate 4-kinase</fullName>
    </alternativeName>
</protein>
<dbReference type="GO" id="GO:0005524">
    <property type="term" value="F:ATP binding"/>
    <property type="evidence" value="ECO:0007669"/>
    <property type="project" value="UniProtKB-KW"/>
</dbReference>
<keyword evidence="5" id="KW-0067">ATP-binding</keyword>
<evidence type="ECO:0000256" key="3">
    <source>
        <dbReference type="ARBA" id="ARBA00022741"/>
    </source>
</evidence>
<comment type="similarity">
    <text evidence="1">Belongs to the four-carbon acid sugar kinase family.</text>
</comment>
<evidence type="ECO:0000256" key="7">
    <source>
        <dbReference type="ARBA" id="ARBA00035898"/>
    </source>
</evidence>
<keyword evidence="2" id="KW-0808">Transferase</keyword>
<dbReference type="InterPro" id="IPR031475">
    <property type="entry name" value="NBD_C"/>
</dbReference>
<evidence type="ECO:0000256" key="2">
    <source>
        <dbReference type="ARBA" id="ARBA00022679"/>
    </source>
</evidence>
<dbReference type="InterPro" id="IPR042213">
    <property type="entry name" value="NBD_C_sf"/>
</dbReference>
<name>A0A090RYQ3_9VIBR</name>
<comment type="catalytic activity">
    <reaction evidence="8">
        <text>3-dehydro-D-erythronate + ATP = 3-dehydro-4-O-phospho-D-erythronate + ADP + H(+)</text>
        <dbReference type="Rhea" id="RHEA:52556"/>
        <dbReference type="ChEBI" id="CHEBI:15378"/>
        <dbReference type="ChEBI" id="CHEBI:30616"/>
        <dbReference type="ChEBI" id="CHEBI:57958"/>
        <dbReference type="ChEBI" id="CHEBI:136593"/>
        <dbReference type="ChEBI" id="CHEBI:456216"/>
        <dbReference type="EC" id="2.7.1.217"/>
    </reaction>
</comment>